<evidence type="ECO:0000256" key="1">
    <source>
        <dbReference type="ARBA" id="ARBA00022490"/>
    </source>
</evidence>
<dbReference type="GO" id="GO:0004828">
    <property type="term" value="F:serine-tRNA ligase activity"/>
    <property type="evidence" value="ECO:0007669"/>
    <property type="project" value="UniProtKB-EC"/>
</dbReference>
<dbReference type="InterPro" id="IPR015866">
    <property type="entry name" value="Ser-tRNA-synth_1_N"/>
</dbReference>
<proteinExistence type="predicted"/>
<feature type="domain" description="Serine-tRNA synthetase type1 N-terminal" evidence="2">
    <location>
        <begin position="1"/>
        <end position="39"/>
    </location>
</feature>
<dbReference type="EMBL" id="UHDK01000001">
    <property type="protein sequence ID" value="SUM30971.1"/>
    <property type="molecule type" value="Genomic_DNA"/>
</dbReference>
<dbReference type="Gene3D" id="1.10.287.40">
    <property type="entry name" value="Serine-tRNA synthetase, tRNA binding domain"/>
    <property type="match status" value="1"/>
</dbReference>
<keyword evidence="3" id="KW-0030">Aminoacyl-tRNA synthetase</keyword>
<gene>
    <name evidence="3" type="primary">serS_4</name>
    <name evidence="3" type="ORF">NCTC12195_00375</name>
</gene>
<dbReference type="GO" id="GO:0000166">
    <property type="term" value="F:nucleotide binding"/>
    <property type="evidence" value="ECO:0007669"/>
    <property type="project" value="InterPro"/>
</dbReference>
<keyword evidence="3" id="KW-0436">Ligase</keyword>
<dbReference type="EC" id="6.1.1.11" evidence="3"/>
<name>A0A380FBY9_STAGA</name>
<evidence type="ECO:0000313" key="3">
    <source>
        <dbReference type="EMBL" id="SUM30971.1"/>
    </source>
</evidence>
<evidence type="ECO:0000259" key="2">
    <source>
        <dbReference type="Pfam" id="PF02403"/>
    </source>
</evidence>
<evidence type="ECO:0000313" key="4">
    <source>
        <dbReference type="Proteomes" id="UP000255277"/>
    </source>
</evidence>
<dbReference type="InterPro" id="IPR010978">
    <property type="entry name" value="tRNA-bd_arm"/>
</dbReference>
<organism evidence="3 4">
    <name type="scientific">Staphylococcus gallinarum</name>
    <dbReference type="NCBI Taxonomy" id="1293"/>
    <lineage>
        <taxon>Bacteria</taxon>
        <taxon>Bacillati</taxon>
        <taxon>Bacillota</taxon>
        <taxon>Bacilli</taxon>
        <taxon>Bacillales</taxon>
        <taxon>Staphylococcaceae</taxon>
        <taxon>Staphylococcus</taxon>
    </lineage>
</organism>
<sequence>MLDIKLFRSEPDFVKEKVVKRGMEESVVDDVLELDDKTSSTYCTS</sequence>
<dbReference type="InterPro" id="IPR042103">
    <property type="entry name" value="SerRS_1_N_sf"/>
</dbReference>
<dbReference type="Proteomes" id="UP000255277">
    <property type="component" value="Unassembled WGS sequence"/>
</dbReference>
<keyword evidence="1" id="KW-0963">Cytoplasm</keyword>
<dbReference type="Pfam" id="PF02403">
    <property type="entry name" value="Seryl_tRNA_N"/>
    <property type="match status" value="1"/>
</dbReference>
<reference evidence="3 4" key="1">
    <citation type="submission" date="2018-06" db="EMBL/GenBank/DDBJ databases">
        <authorList>
            <consortium name="Pathogen Informatics"/>
            <person name="Doyle S."/>
        </authorList>
    </citation>
    <scope>NUCLEOTIDE SEQUENCE [LARGE SCALE GENOMIC DNA]</scope>
    <source>
        <strain evidence="3 4">NCTC12195</strain>
    </source>
</reference>
<dbReference type="AlphaFoldDB" id="A0A380FBY9"/>
<accession>A0A380FBY9</accession>
<dbReference type="SUPFAM" id="SSF46589">
    <property type="entry name" value="tRNA-binding arm"/>
    <property type="match status" value="1"/>
</dbReference>
<protein>
    <submittedName>
        <fullName evidence="3">Seryl-tRNA synthetase</fullName>
        <ecNumber evidence="3">6.1.1.11</ecNumber>
    </submittedName>
</protein>